<evidence type="ECO:0000313" key="2">
    <source>
        <dbReference type="Proteomes" id="UP001187192"/>
    </source>
</evidence>
<sequence>MGPVVGGRRWVAGIKSGSPAYVACGGKVAGNEEDFGWEG</sequence>
<organism evidence="1 2">
    <name type="scientific">Ficus carica</name>
    <name type="common">Common fig</name>
    <dbReference type="NCBI Taxonomy" id="3494"/>
    <lineage>
        <taxon>Eukaryota</taxon>
        <taxon>Viridiplantae</taxon>
        <taxon>Streptophyta</taxon>
        <taxon>Embryophyta</taxon>
        <taxon>Tracheophyta</taxon>
        <taxon>Spermatophyta</taxon>
        <taxon>Magnoliopsida</taxon>
        <taxon>eudicotyledons</taxon>
        <taxon>Gunneridae</taxon>
        <taxon>Pentapetalae</taxon>
        <taxon>rosids</taxon>
        <taxon>fabids</taxon>
        <taxon>Rosales</taxon>
        <taxon>Moraceae</taxon>
        <taxon>Ficeae</taxon>
        <taxon>Ficus</taxon>
    </lineage>
</organism>
<proteinExistence type="predicted"/>
<gene>
    <name evidence="1" type="ORF">TIFTF001_056624</name>
</gene>
<protein>
    <submittedName>
        <fullName evidence="1">Uncharacterized protein</fullName>
    </submittedName>
</protein>
<dbReference type="Proteomes" id="UP001187192">
    <property type="component" value="Unassembled WGS sequence"/>
</dbReference>
<evidence type="ECO:0000313" key="1">
    <source>
        <dbReference type="EMBL" id="GMN75537.1"/>
    </source>
</evidence>
<name>A0AA88EIE0_FICCA</name>
<reference evidence="1" key="1">
    <citation type="submission" date="2023-07" db="EMBL/GenBank/DDBJ databases">
        <title>draft genome sequence of fig (Ficus carica).</title>
        <authorList>
            <person name="Takahashi T."/>
            <person name="Nishimura K."/>
        </authorList>
    </citation>
    <scope>NUCLEOTIDE SEQUENCE</scope>
</reference>
<dbReference type="EMBL" id="BTGU01021439">
    <property type="protein sequence ID" value="GMN75537.1"/>
    <property type="molecule type" value="Genomic_DNA"/>
</dbReference>
<keyword evidence="2" id="KW-1185">Reference proteome</keyword>
<dbReference type="AlphaFoldDB" id="A0AA88EIE0"/>
<comment type="caution">
    <text evidence="1">The sequence shown here is derived from an EMBL/GenBank/DDBJ whole genome shotgun (WGS) entry which is preliminary data.</text>
</comment>
<accession>A0AA88EIE0</accession>